<reference evidence="4" key="1">
    <citation type="journal article" date="2019" name="Int. J. Syst. Evol. Microbiol.">
        <title>The Global Catalogue of Microorganisms (GCM) 10K type strain sequencing project: providing services to taxonomists for standard genome sequencing and annotation.</title>
        <authorList>
            <consortium name="The Broad Institute Genomics Platform"/>
            <consortium name="The Broad Institute Genome Sequencing Center for Infectious Disease"/>
            <person name="Wu L."/>
            <person name="Ma J."/>
        </authorList>
    </citation>
    <scope>NUCLEOTIDE SEQUENCE [LARGE SCALE GENOMIC DNA]</scope>
    <source>
        <strain evidence="4">CGMCC 1.12477</strain>
    </source>
</reference>
<dbReference type="RefSeq" id="WP_343919482.1">
    <property type="nucleotide sequence ID" value="NZ_BAAAJT010000002.1"/>
</dbReference>
<dbReference type="SUPFAM" id="SSF52172">
    <property type="entry name" value="CheY-like"/>
    <property type="match status" value="1"/>
</dbReference>
<dbReference type="InterPro" id="IPR011006">
    <property type="entry name" value="CheY-like_superfamily"/>
</dbReference>
<dbReference type="PRINTS" id="PR00038">
    <property type="entry name" value="HTHLUXR"/>
</dbReference>
<protein>
    <submittedName>
        <fullName evidence="3">LuxR C-terminal-related transcriptional regulator</fullName>
    </submittedName>
</protein>
<keyword evidence="4" id="KW-1185">Reference proteome</keyword>
<dbReference type="SMART" id="SM00421">
    <property type="entry name" value="HTH_LUXR"/>
    <property type="match status" value="1"/>
</dbReference>
<keyword evidence="1" id="KW-0238">DNA-binding</keyword>
<dbReference type="Proteomes" id="UP001597351">
    <property type="component" value="Unassembled WGS sequence"/>
</dbReference>
<evidence type="ECO:0000313" key="4">
    <source>
        <dbReference type="Proteomes" id="UP001597351"/>
    </source>
</evidence>
<dbReference type="InterPro" id="IPR039420">
    <property type="entry name" value="WalR-like"/>
</dbReference>
<dbReference type="Gene3D" id="3.40.50.2300">
    <property type="match status" value="1"/>
</dbReference>
<sequence length="245" mass="25856">MICEQTPTRPDAIPSAPAAGLVTRLVTPLSLIGQTVATALRSRGVRVDETLRAADAQDATVVVVIDDLVSAGDVARVVALLRSTASPVLVLTGRPRGPYWGALVSAGAVSILSSSVSLDELVEALAVIDYGGRVLSPSECEELLGLWLEFVRRQDEARDRLDQLTPREHAVLAGMRTGATVVELAALLEVREATVRTHVRAILRKLGVRSQLAAVAVAQELESPLLAATTPTVVPHEHGARAVGH</sequence>
<gene>
    <name evidence="3" type="ORF">ACFSDE_14105</name>
</gene>
<name>A0ABW4TR04_9ACTN</name>
<organism evidence="3 4">
    <name type="scientific">Nocardioides aestuarii</name>
    <dbReference type="NCBI Taxonomy" id="252231"/>
    <lineage>
        <taxon>Bacteria</taxon>
        <taxon>Bacillati</taxon>
        <taxon>Actinomycetota</taxon>
        <taxon>Actinomycetes</taxon>
        <taxon>Propionibacteriales</taxon>
        <taxon>Nocardioidaceae</taxon>
        <taxon>Nocardioides</taxon>
    </lineage>
</organism>
<evidence type="ECO:0000259" key="2">
    <source>
        <dbReference type="PROSITE" id="PS50043"/>
    </source>
</evidence>
<dbReference type="InterPro" id="IPR000792">
    <property type="entry name" value="Tscrpt_reg_LuxR_C"/>
</dbReference>
<dbReference type="PROSITE" id="PS50043">
    <property type="entry name" value="HTH_LUXR_2"/>
    <property type="match status" value="1"/>
</dbReference>
<evidence type="ECO:0000313" key="3">
    <source>
        <dbReference type="EMBL" id="MFD1947929.1"/>
    </source>
</evidence>
<dbReference type="InterPro" id="IPR016032">
    <property type="entry name" value="Sig_transdc_resp-reg_C-effctor"/>
</dbReference>
<dbReference type="PANTHER" id="PTHR43214">
    <property type="entry name" value="TWO-COMPONENT RESPONSE REGULATOR"/>
    <property type="match status" value="1"/>
</dbReference>
<dbReference type="EMBL" id="JBHUGD010000003">
    <property type="protein sequence ID" value="MFD1947929.1"/>
    <property type="molecule type" value="Genomic_DNA"/>
</dbReference>
<proteinExistence type="predicted"/>
<dbReference type="SUPFAM" id="SSF46894">
    <property type="entry name" value="C-terminal effector domain of the bipartite response regulators"/>
    <property type="match status" value="1"/>
</dbReference>
<dbReference type="Pfam" id="PF00196">
    <property type="entry name" value="GerE"/>
    <property type="match status" value="1"/>
</dbReference>
<feature type="domain" description="HTH luxR-type" evidence="2">
    <location>
        <begin position="157"/>
        <end position="222"/>
    </location>
</feature>
<comment type="caution">
    <text evidence="3">The sequence shown here is derived from an EMBL/GenBank/DDBJ whole genome shotgun (WGS) entry which is preliminary data.</text>
</comment>
<evidence type="ECO:0000256" key="1">
    <source>
        <dbReference type="ARBA" id="ARBA00023125"/>
    </source>
</evidence>
<accession>A0ABW4TR04</accession>
<dbReference type="CDD" id="cd06170">
    <property type="entry name" value="LuxR_C_like"/>
    <property type="match status" value="1"/>
</dbReference>